<keyword evidence="2" id="KW-1185">Reference proteome</keyword>
<dbReference type="Proteomes" id="UP000830401">
    <property type="component" value="Plasmid unnamed4"/>
</dbReference>
<proteinExistence type="predicted"/>
<accession>A0ABY4GEU8</accession>
<dbReference type="EMBL" id="CP095065">
    <property type="protein sequence ID" value="UOQ69393.1"/>
    <property type="molecule type" value="Genomic_DNA"/>
</dbReference>
<evidence type="ECO:0000313" key="1">
    <source>
        <dbReference type="EMBL" id="UOQ69393.1"/>
    </source>
</evidence>
<dbReference type="Gene3D" id="3.40.50.1820">
    <property type="entry name" value="alpha/beta hydrolase"/>
    <property type="match status" value="1"/>
</dbReference>
<dbReference type="InterPro" id="IPR029058">
    <property type="entry name" value="AB_hydrolase_fold"/>
</dbReference>
<gene>
    <name evidence="1" type="ORF">MUN86_27270</name>
</gene>
<name>A0ABY4GEU8_9BACT</name>
<evidence type="ECO:0008006" key="3">
    <source>
        <dbReference type="Google" id="ProtNLM"/>
    </source>
</evidence>
<dbReference type="SUPFAM" id="SSF53474">
    <property type="entry name" value="alpha/beta-Hydrolases"/>
    <property type="match status" value="1"/>
</dbReference>
<reference evidence="1" key="1">
    <citation type="submission" date="2022-04" db="EMBL/GenBank/DDBJ databases">
        <title>Hymenobacter sp. isolated from the air.</title>
        <authorList>
            <person name="Won M."/>
            <person name="Lee C.-M."/>
            <person name="Woen H.-Y."/>
            <person name="Kwon S.-W."/>
        </authorList>
    </citation>
    <scope>NUCLEOTIDE SEQUENCE</scope>
    <source>
        <strain evidence="1">5420S-77</strain>
        <plasmid evidence="1">unnamed4</plasmid>
    </source>
</reference>
<sequence>MTHWDRTRDLPQLTVPVLAIGGKYDIMDPAHTEWLATQVKQGNSLICPQGSHMSMYDDQQTYMRGLIKYLKSVDDSSFQPGSKL</sequence>
<keyword evidence="1" id="KW-0614">Plasmid</keyword>
<protein>
    <recommendedName>
        <fullName evidence="3">Peptidase S33 tripeptidyl aminopeptidase-like C-terminal domain-containing protein</fullName>
    </recommendedName>
</protein>
<dbReference type="RefSeq" id="WP_245127143.1">
    <property type="nucleotide sequence ID" value="NZ_CP095065.1"/>
</dbReference>
<geneLocation type="plasmid" evidence="1 2">
    <name>unnamed4</name>
</geneLocation>
<organism evidence="1 2">
    <name type="scientific">Hymenobacter volaticus</name>
    <dbReference type="NCBI Taxonomy" id="2932254"/>
    <lineage>
        <taxon>Bacteria</taxon>
        <taxon>Pseudomonadati</taxon>
        <taxon>Bacteroidota</taxon>
        <taxon>Cytophagia</taxon>
        <taxon>Cytophagales</taxon>
        <taxon>Hymenobacteraceae</taxon>
        <taxon>Hymenobacter</taxon>
    </lineage>
</organism>
<evidence type="ECO:0000313" key="2">
    <source>
        <dbReference type="Proteomes" id="UP000830401"/>
    </source>
</evidence>